<comment type="subcellular location">
    <subcellularLocation>
        <location evidence="1 9">Cell membrane</location>
        <topology evidence="1 9">Multi-pass membrane protein</topology>
    </subcellularLocation>
</comment>
<reference evidence="12" key="2">
    <citation type="submission" date="2017-09" db="EMBL/GenBank/DDBJ databases">
        <title>FDA dAtabase for Regulatory Grade micrObial Sequences (FDA-ARGOS): Supporting development and validation of Infectious Disease Dx tests.</title>
        <authorList>
            <person name="Minogue T."/>
            <person name="Wolcott M."/>
            <person name="Wasieloski L."/>
            <person name="Aguilar W."/>
            <person name="Moore D."/>
            <person name="Tallon L."/>
            <person name="Sadzewicz L."/>
            <person name="Ott S."/>
            <person name="Zhao X."/>
            <person name="Nagaraj S."/>
            <person name="Vavikolanu K."/>
            <person name="Aluvathingal J."/>
            <person name="Nadendla S."/>
            <person name="Sichtig H."/>
        </authorList>
    </citation>
    <scope>NUCLEOTIDE SEQUENCE [LARGE SCALE GENOMIC DNA]</scope>
    <source>
        <strain evidence="12">FDAARGOS_387</strain>
    </source>
</reference>
<evidence type="ECO:0000256" key="6">
    <source>
        <dbReference type="ARBA" id="ARBA00022692"/>
    </source>
</evidence>
<feature type="transmembrane region" description="Helical" evidence="9">
    <location>
        <begin position="118"/>
        <end position="139"/>
    </location>
</feature>
<evidence type="ECO:0000256" key="1">
    <source>
        <dbReference type="ARBA" id="ARBA00004651"/>
    </source>
</evidence>
<evidence type="ECO:0000256" key="4">
    <source>
        <dbReference type="ARBA" id="ARBA00022475"/>
    </source>
</evidence>
<keyword evidence="7 9" id="KW-1133">Transmembrane helix</keyword>
<feature type="transmembrane region" description="Helical" evidence="9">
    <location>
        <begin position="151"/>
        <end position="171"/>
    </location>
</feature>
<dbReference type="InterPro" id="IPR000522">
    <property type="entry name" value="ABC_transptr_permease_BtuC"/>
</dbReference>
<evidence type="ECO:0000256" key="8">
    <source>
        <dbReference type="ARBA" id="ARBA00023136"/>
    </source>
</evidence>
<dbReference type="FunFam" id="1.10.3470.10:FF:000001">
    <property type="entry name" value="Vitamin B12 ABC transporter permease BtuC"/>
    <property type="match status" value="1"/>
</dbReference>
<feature type="transmembrane region" description="Helical" evidence="9">
    <location>
        <begin position="61"/>
        <end position="81"/>
    </location>
</feature>
<dbReference type="NCBIfam" id="NF003001">
    <property type="entry name" value="PRK03784.1"/>
    <property type="match status" value="1"/>
</dbReference>
<dbReference type="SUPFAM" id="SSF81345">
    <property type="entry name" value="ABC transporter involved in vitamin B12 uptake, BtuC"/>
    <property type="match status" value="1"/>
</dbReference>
<keyword evidence="12" id="KW-1185">Reference proteome</keyword>
<feature type="transmembrane region" description="Helical" evidence="9">
    <location>
        <begin position="307"/>
        <end position="327"/>
    </location>
</feature>
<evidence type="ECO:0000256" key="2">
    <source>
        <dbReference type="ARBA" id="ARBA00007935"/>
    </source>
</evidence>
<dbReference type="GO" id="GO:0090482">
    <property type="term" value="F:vitamin transmembrane transporter activity"/>
    <property type="evidence" value="ECO:0007669"/>
    <property type="project" value="UniProtKB-UniRule"/>
</dbReference>
<comment type="function">
    <text evidence="9">Part of the ABC transporter complex BtuCDF involved in vitamin B12 import. Involved in the translocation of the substrate across the membrane.</text>
</comment>
<reference evidence="10" key="1">
    <citation type="submission" date="2017-09" db="EMBL/GenBank/DDBJ databases">
        <title>FDA dAtabase for Regulatory Grade micrObial Sequences (FDA-ARGOS): Supporting development and validation of Infectious Disease Dx tests.</title>
        <authorList>
            <person name="Minogue T."/>
            <person name="Wolcott M."/>
            <person name="Wasieloski L."/>
            <person name="Aguilar W."/>
            <person name="Moore D."/>
            <person name="Tallon L.J."/>
            <person name="Sadzewicz L."/>
            <person name="Ott S."/>
            <person name="Zhao X."/>
            <person name="Nagaraj S."/>
            <person name="Vavikolanu K."/>
            <person name="Aluvathingal J."/>
            <person name="Nadendla S."/>
            <person name="Sichtig H."/>
        </authorList>
    </citation>
    <scope>NUCLEOTIDE SEQUENCE</scope>
    <source>
        <strain evidence="10">FDAARGOS_387</strain>
    </source>
</reference>
<gene>
    <name evidence="9 11" type="primary">btuC</name>
    <name evidence="10" type="ORF">CRN84_17520</name>
    <name evidence="11" type="ORF">NCTC12282_04859</name>
</gene>
<keyword evidence="3 9" id="KW-0813">Transport</keyword>
<dbReference type="HAMAP" id="MF_01004">
    <property type="entry name" value="BtuC"/>
    <property type="match status" value="1"/>
</dbReference>
<dbReference type="Pfam" id="PF01032">
    <property type="entry name" value="FecCD"/>
    <property type="match status" value="1"/>
</dbReference>
<dbReference type="Proteomes" id="UP000224974">
    <property type="component" value="Unassembled WGS sequence"/>
</dbReference>
<dbReference type="Gene3D" id="1.10.3470.10">
    <property type="entry name" value="ABC transporter involved in vitamin B12 uptake, BtuC"/>
    <property type="match status" value="1"/>
</dbReference>
<sequence>MTLRFTHLQQQQQRKDRLKLSLFGLLLAIAFVVSLSVGDIWLPPSMWMSEQAKLFVWQLRLPRTLAVIAVGAGLAMSGAVMQSLFDNPLSEPGLLGIANGAGVALVLTILLGGGLLPVWLLSLNAILGALVLTLILLALSRRKLLSGSRLLLIGFALGIACSAIMTWAVYFSSSLDLRQLLYWLMGSFGGIGWQQKWLILALSPALIWLVYQGNKLNLISLGEDQARQLGIPLVIWRNLFVLIIAWVVGVSVALAGIIGFIGLIIPHMLRLAGITDHRYLLTGCALAGASILLLADLMSRIVLSSAELPIGVITSTLGAPLFIWMLLRNAKTY</sequence>
<dbReference type="InterPro" id="IPR023691">
    <property type="entry name" value="ABC_transptr_BtuC"/>
</dbReference>
<dbReference type="EMBL" id="CAADJA010000002">
    <property type="protein sequence ID" value="VFS51127.1"/>
    <property type="molecule type" value="Genomic_DNA"/>
</dbReference>
<dbReference type="AlphaFoldDB" id="A0A2C6DRQ1"/>
<feature type="transmembrane region" description="Helical" evidence="9">
    <location>
        <begin position="277"/>
        <end position="295"/>
    </location>
</feature>
<dbReference type="CDD" id="cd06550">
    <property type="entry name" value="TM_ABC_iron-siderophores_like"/>
    <property type="match status" value="1"/>
</dbReference>
<evidence type="ECO:0000256" key="5">
    <source>
        <dbReference type="ARBA" id="ARBA00022519"/>
    </source>
</evidence>
<evidence type="ECO:0000256" key="7">
    <source>
        <dbReference type="ARBA" id="ARBA00022989"/>
    </source>
</evidence>
<evidence type="ECO:0000313" key="13">
    <source>
        <dbReference type="Proteomes" id="UP000373449"/>
    </source>
</evidence>
<keyword evidence="8 9" id="KW-0472">Membrane</keyword>
<dbReference type="RefSeq" id="WP_029095029.1">
    <property type="nucleotide sequence ID" value="NZ_CAADJA010000002.1"/>
</dbReference>
<evidence type="ECO:0000313" key="10">
    <source>
        <dbReference type="EMBL" id="PHI31002.1"/>
    </source>
</evidence>
<name>A0A2C6DRQ1_9GAMM</name>
<feature type="transmembrane region" description="Helical" evidence="9">
    <location>
        <begin position="20"/>
        <end position="41"/>
    </location>
</feature>
<dbReference type="GO" id="GO:0015889">
    <property type="term" value="P:cobalamin transport"/>
    <property type="evidence" value="ECO:0007669"/>
    <property type="project" value="UniProtKB-UniRule"/>
</dbReference>
<evidence type="ECO:0000256" key="9">
    <source>
        <dbReference type="HAMAP-Rule" id="MF_01004"/>
    </source>
</evidence>
<keyword evidence="5" id="KW-0997">Cell inner membrane</keyword>
<keyword evidence="4 9" id="KW-1003">Cell membrane</keyword>
<accession>A0A2C6DRQ1</accession>
<dbReference type="InterPro" id="IPR037294">
    <property type="entry name" value="ABC_BtuC-like"/>
</dbReference>
<dbReference type="EMBL" id="PDDX01000001">
    <property type="protein sequence ID" value="PHI31002.1"/>
    <property type="molecule type" value="Genomic_DNA"/>
</dbReference>
<feature type="transmembrane region" description="Helical" evidence="9">
    <location>
        <begin position="191"/>
        <end position="211"/>
    </location>
</feature>
<comment type="subunit">
    <text evidence="9">The complex is composed of two ATP-binding proteins (BtuD), two transmembrane proteins (BtuC) and a solute-binding protein (BtuF).</text>
</comment>
<proteinExistence type="inferred from homology"/>
<dbReference type="PANTHER" id="PTHR30472:SF29">
    <property type="entry name" value="VITAMIN B12 IMPORT SYSTEM PERMEASE PROTEIN BTUC"/>
    <property type="match status" value="1"/>
</dbReference>
<dbReference type="STRING" id="1111728.GCA_000427805_02322"/>
<dbReference type="GO" id="GO:0005886">
    <property type="term" value="C:plasma membrane"/>
    <property type="evidence" value="ECO:0007669"/>
    <property type="project" value="UniProtKB-SubCell"/>
</dbReference>
<dbReference type="PANTHER" id="PTHR30472">
    <property type="entry name" value="FERRIC ENTEROBACTIN TRANSPORT SYSTEM PERMEASE PROTEIN"/>
    <property type="match status" value="1"/>
</dbReference>
<comment type="similarity">
    <text evidence="2 9">Belongs to the binding-protein-dependent transport system permease family. FecCD subfamily.</text>
</comment>
<keyword evidence="6 9" id="KW-0812">Transmembrane</keyword>
<dbReference type="Proteomes" id="UP000373449">
    <property type="component" value="Unassembled WGS sequence"/>
</dbReference>
<evidence type="ECO:0000256" key="3">
    <source>
        <dbReference type="ARBA" id="ARBA00022448"/>
    </source>
</evidence>
<evidence type="ECO:0000313" key="11">
    <source>
        <dbReference type="EMBL" id="VFS51127.1"/>
    </source>
</evidence>
<protein>
    <recommendedName>
        <fullName evidence="9">Vitamin B12 import system permease protein BtuC</fullName>
    </recommendedName>
</protein>
<dbReference type="OrthoDB" id="9055647at2"/>
<evidence type="ECO:0000313" key="12">
    <source>
        <dbReference type="Proteomes" id="UP000224974"/>
    </source>
</evidence>
<reference evidence="11 13" key="3">
    <citation type="submission" date="2019-03" db="EMBL/GenBank/DDBJ databases">
        <authorList>
            <consortium name="Pathogen Informatics"/>
        </authorList>
    </citation>
    <scope>NUCLEOTIDE SEQUENCE [LARGE SCALE GENOMIC DNA]</scope>
    <source>
        <strain evidence="11 13">NCTC12282</strain>
    </source>
</reference>
<feature type="transmembrane region" description="Helical" evidence="9">
    <location>
        <begin position="93"/>
        <end position="112"/>
    </location>
</feature>
<feature type="transmembrane region" description="Helical" evidence="9">
    <location>
        <begin position="239"/>
        <end position="265"/>
    </location>
</feature>
<organism evidence="10 12">
    <name type="scientific">Budvicia aquatica</name>
    <dbReference type="NCBI Taxonomy" id="82979"/>
    <lineage>
        <taxon>Bacteria</taxon>
        <taxon>Pseudomonadati</taxon>
        <taxon>Pseudomonadota</taxon>
        <taxon>Gammaproteobacteria</taxon>
        <taxon>Enterobacterales</taxon>
        <taxon>Budviciaceae</taxon>
        <taxon>Budvicia</taxon>
    </lineage>
</organism>